<dbReference type="SUPFAM" id="SSF53254">
    <property type="entry name" value="Phosphoglycerate mutase-like"/>
    <property type="match status" value="1"/>
</dbReference>
<accession>A0A6G9I9Z1</accession>
<evidence type="ECO:0000313" key="2">
    <source>
        <dbReference type="EMBL" id="QIQ21033.1"/>
    </source>
</evidence>
<organism evidence="2 3">
    <name type="scientific">Zophobihabitans entericus</name>
    <dbReference type="NCBI Taxonomy" id="1635327"/>
    <lineage>
        <taxon>Bacteria</taxon>
        <taxon>Pseudomonadati</taxon>
        <taxon>Pseudomonadota</taxon>
        <taxon>Gammaproteobacteria</taxon>
        <taxon>Orbales</taxon>
        <taxon>Orbaceae</taxon>
        <taxon>Zophobihabitans</taxon>
    </lineage>
</organism>
<evidence type="ECO:0000313" key="3">
    <source>
        <dbReference type="Proteomes" id="UP000501168"/>
    </source>
</evidence>
<dbReference type="PANTHER" id="PTHR11567">
    <property type="entry name" value="ACID PHOSPHATASE-RELATED"/>
    <property type="match status" value="1"/>
</dbReference>
<dbReference type="InterPro" id="IPR000560">
    <property type="entry name" value="His_Pase_clade-2"/>
</dbReference>
<dbReference type="CDD" id="cd07061">
    <property type="entry name" value="HP_HAP_like"/>
    <property type="match status" value="1"/>
</dbReference>
<dbReference type="PROSITE" id="PS00616">
    <property type="entry name" value="HIS_ACID_PHOSPHAT_1"/>
    <property type="match status" value="1"/>
</dbReference>
<gene>
    <name evidence="2" type="ORF">IPMB12_04665</name>
</gene>
<dbReference type="InterPro" id="IPR050645">
    <property type="entry name" value="Histidine_acid_phosphatase"/>
</dbReference>
<dbReference type="Pfam" id="PF00328">
    <property type="entry name" value="His_Phos_2"/>
    <property type="match status" value="1"/>
</dbReference>
<dbReference type="AlphaFoldDB" id="A0A6G9I9Z1"/>
<sequence length="407" mass="46448">MKIQVPDILEQVVVLSRHGIRSPLPQTKALLETITTHQWMPWQVKSGYLTQKGGLLEAYFGAYFRQWLDQRQLITLGQAISGQDVFVYSNSLQRTVATAQYFSTGAFAGEDVTVKHRYPIERMDPIFNPQIRDSRQEILMQIQQDIASQAGISESIERLNDELHSAYQIIEKILNYSASDYRQKHGYEQFIHIPTSLSVISKEQPDIYGPINIATAVADAFILQYYEGVPESQIAWGNIQSQEEWKQLADIKNRYMDILFQSPFTATHLAMPLMHAIDGLFNSGNVPSKFTFLVGHDSNIASLLTALKFSSYQLPGQLESTPIGGKVVLQRWRDSKTQQVYFKAEYIYQTMQQIRQAEVLDLQNPPHSVNLLLSGVSESIPGFYHWQDFTHRLKQTLQPLDEKVAFA</sequence>
<dbReference type="InterPro" id="IPR029033">
    <property type="entry name" value="His_PPase_superfam"/>
</dbReference>
<dbReference type="KEGG" id="orb:IPMB12_04665"/>
<dbReference type="EMBL" id="CP050253">
    <property type="protein sequence ID" value="QIQ21033.1"/>
    <property type="molecule type" value="Genomic_DNA"/>
</dbReference>
<proteinExistence type="inferred from homology"/>
<dbReference type="InterPro" id="IPR033379">
    <property type="entry name" value="Acid_Pase_AS"/>
</dbReference>
<dbReference type="RefSeq" id="WP_166915413.1">
    <property type="nucleotide sequence ID" value="NZ_CP050253.1"/>
</dbReference>
<dbReference type="PROSITE" id="PS00778">
    <property type="entry name" value="HIS_ACID_PHOSPHAT_2"/>
    <property type="match status" value="1"/>
</dbReference>
<evidence type="ECO:0000256" key="1">
    <source>
        <dbReference type="ARBA" id="ARBA00005375"/>
    </source>
</evidence>
<dbReference type="Proteomes" id="UP000501168">
    <property type="component" value="Chromosome"/>
</dbReference>
<dbReference type="PANTHER" id="PTHR11567:SF135">
    <property type="entry name" value="GLUCOSE-1-PHOSPHATASE"/>
    <property type="match status" value="1"/>
</dbReference>
<protein>
    <submittedName>
        <fullName evidence="2">Histidine-type phosphatase</fullName>
    </submittedName>
</protein>
<keyword evidence="3" id="KW-1185">Reference proteome</keyword>
<dbReference type="InParanoid" id="A0A6G9I9Z1"/>
<dbReference type="GO" id="GO:0030288">
    <property type="term" value="C:outer membrane-bounded periplasmic space"/>
    <property type="evidence" value="ECO:0007669"/>
    <property type="project" value="TreeGrafter"/>
</dbReference>
<name>A0A6G9I9Z1_9GAMM</name>
<dbReference type="Gene3D" id="3.40.50.1240">
    <property type="entry name" value="Phosphoglycerate mutase-like"/>
    <property type="match status" value="2"/>
</dbReference>
<comment type="similarity">
    <text evidence="1">Belongs to the histidine acid phosphatase family.</text>
</comment>
<dbReference type="GO" id="GO:0050308">
    <property type="term" value="F:sugar-phosphatase activity"/>
    <property type="evidence" value="ECO:0007669"/>
    <property type="project" value="TreeGrafter"/>
</dbReference>
<reference evidence="2 3" key="1">
    <citation type="submission" date="2020-03" db="EMBL/GenBank/DDBJ databases">
        <title>Complete genome sequence of Orbus sp. IPMB12 (BCRC 80908).</title>
        <authorList>
            <person name="Lo W.-S."/>
            <person name="Chang T.-H."/>
            <person name="Kuo C.-H."/>
        </authorList>
    </citation>
    <scope>NUCLEOTIDE SEQUENCE [LARGE SCALE GENOMIC DNA]</scope>
    <source>
        <strain evidence="2 3">IPMB12</strain>
    </source>
</reference>